<feature type="coiled-coil region" evidence="1">
    <location>
        <begin position="489"/>
        <end position="583"/>
    </location>
</feature>
<gene>
    <name evidence="4" type="ORF">UREG_01110</name>
</gene>
<evidence type="ECO:0000313" key="4">
    <source>
        <dbReference type="EMBL" id="EEP76261.1"/>
    </source>
</evidence>
<dbReference type="AlphaFoldDB" id="C4JG30"/>
<sequence length="851" mass="95415">MGFHDLLKTIALFILVAGMNMIVECPLLETPPEEWTFVDFEAIGLWLFNWVMFIAVAIYCLSGLCSGIYRLLLPLIKAVGVVARTVTTLASECSKNGAKGAVFLALNMARVALLRPWASRFITNLVLGDEIAIVTTLVLPVALYVAKVKLGGPLFAYISGFIAGIVTPVDVDLEGCSYSASSTNQYKQNRNLVTYCKGSDDGFDALTWWKELQEDATSTWDFYLPIFIYSVAAMFCVFILAVLLTNRETRGQKSTQTDSTGDLKEDSTGLSEKVTQQLARIQELEGCRALSESTVEGLKGQIQLADRKVQQQMIELEGLKLAKRELQAKCQTLTERLCLGSHDSDLDQMHQQLGQEKGLRLLLTYGYVALRQLAGTFAESGLGEHLLKFIRGIEHQCESLATAGAESLEEVQKTLGSRLLALLKEAAEHASEIRLTRGNNTGRFANENAVLLKRKLRKCKRHMRSVKASLAAQMAQAGMVQGTNWLISQERMNEELDGYKRDILNMRRELNEREQKFMFYEQQLAESRALTESINQGFEKAIAEKEAVLQKLREEQANSLQRAEALQEEIAQKSKLLESQSQELTRLSESEVAAKGRSLEFDIKLGTANQQFSDEGQRRGQFQDQLDAVTRQLSAKDRELTQVRAISSLCIKCKGIEAEMRELVKKHAAERKEAGSARANAVADLHVQIIQQEDTISDLRGKLQHAEQELGSSIDIVATQRIEELELQVENFKVQEQQQSGTEMALRKEIQDLKDRLEKVGREQSSRRAVGSVFADPNKARANKLQKDVLNLRQEAKVMDIMRDRLAEEIRVLKSKYEPDNLNCEPETPLTVTELQQVLQAEKESQDQLDA</sequence>
<dbReference type="Proteomes" id="UP000002058">
    <property type="component" value="Unassembled WGS sequence"/>
</dbReference>
<feature type="coiled-coil region" evidence="1">
    <location>
        <begin position="309"/>
        <end position="336"/>
    </location>
</feature>
<dbReference type="OrthoDB" id="4200707at2759"/>
<reference evidence="5" key="1">
    <citation type="journal article" date="2009" name="Genome Res.">
        <title>Comparative genomic analyses of the human fungal pathogens Coccidioides and their relatives.</title>
        <authorList>
            <person name="Sharpton T.J."/>
            <person name="Stajich J.E."/>
            <person name="Rounsley S.D."/>
            <person name="Gardner M.J."/>
            <person name="Wortman J.R."/>
            <person name="Jordar V.S."/>
            <person name="Maiti R."/>
            <person name="Kodira C.D."/>
            <person name="Neafsey D.E."/>
            <person name="Zeng Q."/>
            <person name="Hung C.-Y."/>
            <person name="McMahan C."/>
            <person name="Muszewska A."/>
            <person name="Grynberg M."/>
            <person name="Mandel M.A."/>
            <person name="Kellner E.M."/>
            <person name="Barker B.M."/>
            <person name="Galgiani J.N."/>
            <person name="Orbach M.J."/>
            <person name="Kirkland T.N."/>
            <person name="Cole G.T."/>
            <person name="Henn M.R."/>
            <person name="Birren B.W."/>
            <person name="Taylor J.W."/>
        </authorList>
    </citation>
    <scope>NUCLEOTIDE SEQUENCE [LARGE SCALE GENOMIC DNA]</scope>
    <source>
        <strain evidence="5">UAMH 1704</strain>
    </source>
</reference>
<evidence type="ECO:0000313" key="5">
    <source>
        <dbReference type="Proteomes" id="UP000002058"/>
    </source>
</evidence>
<keyword evidence="3" id="KW-1133">Transmembrane helix</keyword>
<evidence type="ECO:0000256" key="3">
    <source>
        <dbReference type="SAM" id="Phobius"/>
    </source>
</evidence>
<evidence type="ECO:0000256" key="2">
    <source>
        <dbReference type="SAM" id="MobiDB-lite"/>
    </source>
</evidence>
<dbReference type="KEGG" id="ure:UREG_01110"/>
<dbReference type="VEuPathDB" id="FungiDB:UREG_01110"/>
<protein>
    <submittedName>
        <fullName evidence="4">Uncharacterized protein</fullName>
    </submittedName>
</protein>
<feature type="region of interest" description="Disordered" evidence="2">
    <location>
        <begin position="251"/>
        <end position="271"/>
    </location>
</feature>
<proteinExistence type="predicted"/>
<dbReference type="HOGENOM" id="CLU_335298_0_0_1"/>
<organism evidence="4 5">
    <name type="scientific">Uncinocarpus reesii (strain UAMH 1704)</name>
    <dbReference type="NCBI Taxonomy" id="336963"/>
    <lineage>
        <taxon>Eukaryota</taxon>
        <taxon>Fungi</taxon>
        <taxon>Dikarya</taxon>
        <taxon>Ascomycota</taxon>
        <taxon>Pezizomycotina</taxon>
        <taxon>Eurotiomycetes</taxon>
        <taxon>Eurotiomycetidae</taxon>
        <taxon>Onygenales</taxon>
        <taxon>Onygenaceae</taxon>
        <taxon>Uncinocarpus</taxon>
    </lineage>
</organism>
<feature type="transmembrane region" description="Helical" evidence="3">
    <location>
        <begin position="222"/>
        <end position="244"/>
    </location>
</feature>
<dbReference type="eggNOG" id="ENOG502RS3G">
    <property type="taxonomic scope" value="Eukaryota"/>
</dbReference>
<dbReference type="GeneID" id="8440359"/>
<accession>C4JG30</accession>
<dbReference type="InParanoid" id="C4JG30"/>
<dbReference type="RefSeq" id="XP_002541594.1">
    <property type="nucleotide sequence ID" value="XM_002541548.1"/>
</dbReference>
<feature type="transmembrane region" description="Helical" evidence="3">
    <location>
        <begin position="7"/>
        <end position="23"/>
    </location>
</feature>
<feature type="coiled-coil region" evidence="1">
    <location>
        <begin position="653"/>
        <end position="709"/>
    </location>
</feature>
<name>C4JG30_UNCRE</name>
<dbReference type="EMBL" id="CH476615">
    <property type="protein sequence ID" value="EEP76261.1"/>
    <property type="molecule type" value="Genomic_DNA"/>
</dbReference>
<keyword evidence="1" id="KW-0175">Coiled coil</keyword>
<keyword evidence="3" id="KW-0812">Transmembrane</keyword>
<keyword evidence="5" id="KW-1185">Reference proteome</keyword>
<feature type="transmembrane region" description="Helical" evidence="3">
    <location>
        <begin position="43"/>
        <end position="64"/>
    </location>
</feature>
<keyword evidence="3" id="KW-0472">Membrane</keyword>
<evidence type="ECO:0000256" key="1">
    <source>
        <dbReference type="SAM" id="Coils"/>
    </source>
</evidence>
<dbReference type="OMA" id="SCDYVIT"/>